<evidence type="ECO:0000313" key="2">
    <source>
        <dbReference type="Proteomes" id="UP000033008"/>
    </source>
</evidence>
<accession>A0A0E3F9X1</accession>
<protein>
    <submittedName>
        <fullName evidence="1">Base plate wedge component</fullName>
    </submittedName>
</protein>
<evidence type="ECO:0000313" key="1">
    <source>
        <dbReference type="EMBL" id="AIX23897.1"/>
    </source>
</evidence>
<dbReference type="Pfam" id="PF11246">
    <property type="entry name" value="Phage_gp53"/>
    <property type="match status" value="1"/>
</dbReference>
<organism evidence="1 2">
    <name type="scientific">Synechococcus phage ACG-2014j</name>
    <dbReference type="NCBI Taxonomy" id="1493514"/>
    <lineage>
        <taxon>Viruses</taxon>
        <taxon>Duplodnaviria</taxon>
        <taxon>Heunggongvirae</taxon>
        <taxon>Uroviricota</taxon>
        <taxon>Caudoviricetes</taxon>
        <taxon>Pantevenvirales</taxon>
        <taxon>Kyanoviridae</taxon>
        <taxon>Potamoivirus</taxon>
        <taxon>Potamoivirus tusconj</taxon>
    </lineage>
</organism>
<name>A0A0E3F9X1_9CAUD</name>
<dbReference type="InterPro" id="IPR022607">
    <property type="entry name" value="Phage_T4_Gp53_baseplate_wedge"/>
</dbReference>
<dbReference type="Proteomes" id="UP000033008">
    <property type="component" value="Segment"/>
</dbReference>
<sequence length="209" mass="24859">MYFSIVPNISYDEKPISYPFSNSDFVTAKNFFRRYRINDDVFSYAIIFKKYSIEDGERPDTLAEKAYGDPFYDWVIILTNNMVNVQYDWPMTNYEMHKILEKEYDDPYGTIHHYETDEIGPYKKGQRVDETFYNTTHKLNIDGAIITKNGNEICGPVTVAEWYNNENEKKREIFLLKPAYLESFVNDFRKQNLYKKDANFISQRLKKTG</sequence>
<proteinExistence type="predicted"/>
<dbReference type="RefSeq" id="YP_009133984.1">
    <property type="nucleotide sequence ID" value="NC_026926.1"/>
</dbReference>
<dbReference type="GeneID" id="24171180"/>
<gene>
    <name evidence="1" type="ORF">Syn7803US103_2</name>
</gene>
<dbReference type="EMBL" id="KJ019069">
    <property type="protein sequence ID" value="AIX23897.1"/>
    <property type="molecule type" value="Genomic_DNA"/>
</dbReference>
<dbReference type="OrthoDB" id="8952at10239"/>
<dbReference type="KEGG" id="vg:24171180"/>
<reference evidence="1 2" key="1">
    <citation type="submission" date="2013-12" db="EMBL/GenBank/DDBJ databases">
        <title>Ecological redundancy of diverse viral populations within a natural community.</title>
        <authorList>
            <person name="Gregory A.C."/>
            <person name="LaButti K."/>
            <person name="Copeland A."/>
            <person name="Woyke T."/>
            <person name="Sullivan M.B."/>
        </authorList>
    </citation>
    <scope>NUCLEOTIDE SEQUENCE [LARGE SCALE GENOMIC DNA]</scope>
    <source>
        <strain evidence="1">Syn7803US103</strain>
    </source>
</reference>